<proteinExistence type="predicted"/>
<sequence>MHPEIHYAIYRLEAAERERELDRRMARRARPEAVVRTPRWRPVRRPAPLRAPRLGGAN</sequence>
<name>A0ABW4KYN0_9MICO</name>
<dbReference type="Proteomes" id="UP001597277">
    <property type="component" value="Unassembled WGS sequence"/>
</dbReference>
<evidence type="ECO:0000313" key="1">
    <source>
        <dbReference type="EMBL" id="MFD1716523.1"/>
    </source>
</evidence>
<protein>
    <submittedName>
        <fullName evidence="1">Uncharacterized protein</fullName>
    </submittedName>
</protein>
<keyword evidence="2" id="KW-1185">Reference proteome</keyword>
<comment type="caution">
    <text evidence="1">The sequence shown here is derived from an EMBL/GenBank/DDBJ whole genome shotgun (WGS) entry which is preliminary data.</text>
</comment>
<reference evidence="2" key="1">
    <citation type="journal article" date="2019" name="Int. J. Syst. Evol. Microbiol.">
        <title>The Global Catalogue of Microorganisms (GCM) 10K type strain sequencing project: providing services to taxonomists for standard genome sequencing and annotation.</title>
        <authorList>
            <consortium name="The Broad Institute Genomics Platform"/>
            <consortium name="The Broad Institute Genome Sequencing Center for Infectious Disease"/>
            <person name="Wu L."/>
            <person name="Ma J."/>
        </authorList>
    </citation>
    <scope>NUCLEOTIDE SEQUENCE [LARGE SCALE GENOMIC DNA]</scope>
    <source>
        <strain evidence="2">JCM 17130</strain>
    </source>
</reference>
<dbReference type="RefSeq" id="WP_388001956.1">
    <property type="nucleotide sequence ID" value="NZ_JBHUEE010000001.1"/>
</dbReference>
<gene>
    <name evidence="1" type="ORF">ACFSE6_01655</name>
</gene>
<accession>A0ABW4KYN0</accession>
<evidence type="ECO:0000313" key="2">
    <source>
        <dbReference type="Proteomes" id="UP001597277"/>
    </source>
</evidence>
<dbReference type="EMBL" id="JBHUEE010000001">
    <property type="protein sequence ID" value="MFD1716523.1"/>
    <property type="molecule type" value="Genomic_DNA"/>
</dbReference>
<organism evidence="1 2">
    <name type="scientific">Georgenia deserti</name>
    <dbReference type="NCBI Taxonomy" id="2093781"/>
    <lineage>
        <taxon>Bacteria</taxon>
        <taxon>Bacillati</taxon>
        <taxon>Actinomycetota</taxon>
        <taxon>Actinomycetes</taxon>
        <taxon>Micrococcales</taxon>
        <taxon>Bogoriellaceae</taxon>
        <taxon>Georgenia</taxon>
    </lineage>
</organism>